<dbReference type="InParanoid" id="A0A1X7VBD4"/>
<dbReference type="EnsemblMetazoa" id="Aqu2.1.37054_001">
    <property type="protein sequence ID" value="Aqu2.1.37054_001"/>
    <property type="gene ID" value="Aqu2.1.37054"/>
</dbReference>
<sequence>IPVLKVHSLRDLQEENSVSLTGRQNLSEYISFLHGNEIEKIKEIRDNSVNDF</sequence>
<evidence type="ECO:0000313" key="1">
    <source>
        <dbReference type="EnsemblMetazoa" id="Aqu2.1.37054_001"/>
    </source>
</evidence>
<organism evidence="1">
    <name type="scientific">Amphimedon queenslandica</name>
    <name type="common">Sponge</name>
    <dbReference type="NCBI Taxonomy" id="400682"/>
    <lineage>
        <taxon>Eukaryota</taxon>
        <taxon>Metazoa</taxon>
        <taxon>Porifera</taxon>
        <taxon>Demospongiae</taxon>
        <taxon>Heteroscleromorpha</taxon>
        <taxon>Haplosclerida</taxon>
        <taxon>Niphatidae</taxon>
        <taxon>Amphimedon</taxon>
    </lineage>
</organism>
<protein>
    <submittedName>
        <fullName evidence="1">Uncharacterized protein</fullName>
    </submittedName>
</protein>
<accession>A0A1X7VBD4</accession>
<proteinExistence type="predicted"/>
<name>A0A1X7VBD4_AMPQE</name>
<dbReference type="AlphaFoldDB" id="A0A1X7VBD4"/>
<reference evidence="1" key="1">
    <citation type="submission" date="2017-05" db="UniProtKB">
        <authorList>
            <consortium name="EnsemblMetazoa"/>
        </authorList>
    </citation>
    <scope>IDENTIFICATION</scope>
</reference>